<dbReference type="AlphaFoldDB" id="A0A4Y2KLN8"/>
<keyword evidence="1" id="KW-1133">Transmembrane helix</keyword>
<name>A0A4Y2KLN8_ARAVE</name>
<protein>
    <submittedName>
        <fullName evidence="2">Uncharacterized protein</fullName>
    </submittedName>
</protein>
<evidence type="ECO:0000313" key="2">
    <source>
        <dbReference type="EMBL" id="GBN02666.1"/>
    </source>
</evidence>
<comment type="caution">
    <text evidence="2">The sequence shown here is derived from an EMBL/GenBank/DDBJ whole genome shotgun (WGS) entry which is preliminary data.</text>
</comment>
<proteinExistence type="predicted"/>
<gene>
    <name evidence="2" type="ORF">AVEN_121179_1</name>
</gene>
<organism evidence="2 3">
    <name type="scientific">Araneus ventricosus</name>
    <name type="common">Orbweaver spider</name>
    <name type="synonym">Epeira ventricosa</name>
    <dbReference type="NCBI Taxonomy" id="182803"/>
    <lineage>
        <taxon>Eukaryota</taxon>
        <taxon>Metazoa</taxon>
        <taxon>Ecdysozoa</taxon>
        <taxon>Arthropoda</taxon>
        <taxon>Chelicerata</taxon>
        <taxon>Arachnida</taxon>
        <taxon>Araneae</taxon>
        <taxon>Araneomorphae</taxon>
        <taxon>Entelegynae</taxon>
        <taxon>Araneoidea</taxon>
        <taxon>Araneidae</taxon>
        <taxon>Araneus</taxon>
    </lineage>
</organism>
<accession>A0A4Y2KLN8</accession>
<keyword evidence="3" id="KW-1185">Reference proteome</keyword>
<keyword evidence="1" id="KW-0812">Transmembrane</keyword>
<evidence type="ECO:0000256" key="1">
    <source>
        <dbReference type="SAM" id="Phobius"/>
    </source>
</evidence>
<evidence type="ECO:0000313" key="3">
    <source>
        <dbReference type="Proteomes" id="UP000499080"/>
    </source>
</evidence>
<feature type="transmembrane region" description="Helical" evidence="1">
    <location>
        <begin position="20"/>
        <end position="38"/>
    </location>
</feature>
<dbReference type="EMBL" id="BGPR01004722">
    <property type="protein sequence ID" value="GBN02666.1"/>
    <property type="molecule type" value="Genomic_DNA"/>
</dbReference>
<dbReference type="Proteomes" id="UP000499080">
    <property type="component" value="Unassembled WGS sequence"/>
</dbReference>
<keyword evidence="1" id="KW-0472">Membrane</keyword>
<reference evidence="2 3" key="1">
    <citation type="journal article" date="2019" name="Sci. Rep.">
        <title>Orb-weaving spider Araneus ventricosus genome elucidates the spidroin gene catalogue.</title>
        <authorList>
            <person name="Kono N."/>
            <person name="Nakamura H."/>
            <person name="Ohtoshi R."/>
            <person name="Moran D.A.P."/>
            <person name="Shinohara A."/>
            <person name="Yoshida Y."/>
            <person name="Fujiwara M."/>
            <person name="Mori M."/>
            <person name="Tomita M."/>
            <person name="Arakawa K."/>
        </authorList>
    </citation>
    <scope>NUCLEOTIDE SEQUENCE [LARGE SCALE GENOMIC DNA]</scope>
</reference>
<sequence length="104" mass="11506">MASGMGAWGGDLSVSNCAHAPTIQTFLTPFLLFLFAFVREHRSPSSGSFFSFMTEGAKWKTNNTFRLQQFNSYRIFALIMGFGARTSNGVKRSHRGCAVLKFPG</sequence>